<dbReference type="Proteomes" id="UP000012960">
    <property type="component" value="Unplaced"/>
</dbReference>
<feature type="compositionally biased region" description="Polar residues" evidence="1">
    <location>
        <begin position="81"/>
        <end position="96"/>
    </location>
</feature>
<dbReference type="InterPro" id="IPR019324">
    <property type="entry name" value="MPP6"/>
</dbReference>
<organism evidence="3 4">
    <name type="scientific">Musa acuminata subsp. malaccensis</name>
    <name type="common">Wild banana</name>
    <name type="synonym">Musa malaccensis</name>
    <dbReference type="NCBI Taxonomy" id="214687"/>
    <lineage>
        <taxon>Eukaryota</taxon>
        <taxon>Viridiplantae</taxon>
        <taxon>Streptophyta</taxon>
        <taxon>Embryophyta</taxon>
        <taxon>Tracheophyta</taxon>
        <taxon>Spermatophyta</taxon>
        <taxon>Magnoliopsida</taxon>
        <taxon>Liliopsida</taxon>
        <taxon>Zingiberales</taxon>
        <taxon>Musaceae</taxon>
        <taxon>Musa</taxon>
    </lineage>
</organism>
<proteinExistence type="predicted"/>
<dbReference type="PANTHER" id="PTHR13582:SF0">
    <property type="entry name" value="M-PHASE PHOSPHOPROTEIN 6"/>
    <property type="match status" value="1"/>
</dbReference>
<gene>
    <name evidence="2" type="ORF">GSMUA_316740.1</name>
</gene>
<feature type="region of interest" description="Disordered" evidence="1">
    <location>
        <begin position="1"/>
        <end position="182"/>
    </location>
</feature>
<dbReference type="FunCoup" id="A0A804KVX0">
    <property type="interactions" value="2506"/>
</dbReference>
<dbReference type="AlphaFoldDB" id="A0A804KVX0"/>
<keyword evidence="4" id="KW-1185">Reference proteome</keyword>
<dbReference type="Gramene" id="Ma10_t13820.1">
    <property type="protein sequence ID" value="Ma10_p13820.1"/>
    <property type="gene ID" value="Ma10_g13820"/>
</dbReference>
<evidence type="ECO:0000313" key="2">
    <source>
        <dbReference type="EMBL" id="CAG1853448.1"/>
    </source>
</evidence>
<feature type="compositionally biased region" description="Polar residues" evidence="1">
    <location>
        <begin position="107"/>
        <end position="118"/>
    </location>
</feature>
<reference evidence="3" key="2">
    <citation type="submission" date="2021-05" db="UniProtKB">
        <authorList>
            <consortium name="EnsemblPlants"/>
        </authorList>
    </citation>
    <scope>IDENTIFICATION</scope>
    <source>
        <strain evidence="3">subsp. malaccensis</strain>
    </source>
</reference>
<evidence type="ECO:0000313" key="4">
    <source>
        <dbReference type="Proteomes" id="UP000012960"/>
    </source>
</evidence>
<evidence type="ECO:0000256" key="1">
    <source>
        <dbReference type="SAM" id="MobiDB-lite"/>
    </source>
</evidence>
<dbReference type="OrthoDB" id="2019850at2759"/>
<feature type="compositionally biased region" description="Basic and acidic residues" evidence="1">
    <location>
        <begin position="20"/>
        <end position="31"/>
    </location>
</feature>
<evidence type="ECO:0000313" key="3">
    <source>
        <dbReference type="EnsemblPlants" id="Ma10_p13820.1"/>
    </source>
</evidence>
<dbReference type="InParanoid" id="A0A804KVX0"/>
<accession>A0A804KVX0</accession>
<dbReference type="PANTHER" id="PTHR13582">
    <property type="entry name" value="M-PHASE PHOSPHOPROTEIN 6"/>
    <property type="match status" value="1"/>
</dbReference>
<feature type="compositionally biased region" description="Basic and acidic residues" evidence="1">
    <location>
        <begin position="154"/>
        <end position="169"/>
    </location>
</feature>
<name>A0A804KVX0_MUSAM</name>
<dbReference type="GO" id="GO:0000460">
    <property type="term" value="P:maturation of 5.8S rRNA"/>
    <property type="evidence" value="ECO:0000318"/>
    <property type="project" value="GO_Central"/>
</dbReference>
<dbReference type="EnsemblPlants" id="Ma10_t13820.1">
    <property type="protein sequence ID" value="Ma10_p13820.1"/>
    <property type="gene ID" value="Ma10_g13820"/>
</dbReference>
<protein>
    <submittedName>
        <fullName evidence="2">(wild Malaysian banana) hypothetical protein</fullName>
    </submittedName>
</protein>
<feature type="compositionally biased region" description="Basic and acidic residues" evidence="1">
    <location>
        <begin position="119"/>
        <end position="136"/>
    </location>
</feature>
<dbReference type="EMBL" id="HG996476">
    <property type="protein sequence ID" value="CAG1853448.1"/>
    <property type="molecule type" value="Genomic_DNA"/>
</dbReference>
<dbReference type="OMA" id="ETPPSHN"/>
<sequence length="182" mass="20096">MAKRELSSTLKNLKFMQRAAQKDEKPKEVEKVTPGADFGAPPSPARRCVVIMDGDPHPAALKGRMSFQSFNPSIDKLNEEAANNQQNRSGTSNNGGISKRMDEASAATDSRTGSSKNVSDLDLKRKQPESETDKTTQKLPKSASEVGGQPWISNDRRASYKQQKREKLDWNLLRPPKSGNRG</sequence>
<reference evidence="2" key="1">
    <citation type="submission" date="2021-03" db="EMBL/GenBank/DDBJ databases">
        <authorList>
            <consortium name="Genoscope - CEA"/>
            <person name="William W."/>
        </authorList>
    </citation>
    <scope>NUCLEOTIDE SEQUENCE</scope>
    <source>
        <strain evidence="2">Doubled-haploid Pahang</strain>
    </source>
</reference>